<dbReference type="PANTHER" id="PTHR36836">
    <property type="entry name" value="COLANIC ACID BIOSYNTHESIS PROTEIN WCAK"/>
    <property type="match status" value="1"/>
</dbReference>
<comment type="caution">
    <text evidence="2">The sequence shown here is derived from an EMBL/GenBank/DDBJ whole genome shotgun (WGS) entry which is preliminary data.</text>
</comment>
<accession>A0ABP9W1Q6</accession>
<evidence type="ECO:0000313" key="3">
    <source>
        <dbReference type="Proteomes" id="UP001416858"/>
    </source>
</evidence>
<dbReference type="EMBL" id="BAABRO010000023">
    <property type="protein sequence ID" value="GAA5510425.1"/>
    <property type="molecule type" value="Genomic_DNA"/>
</dbReference>
<proteinExistence type="predicted"/>
<dbReference type="Proteomes" id="UP001416858">
    <property type="component" value="Unassembled WGS sequence"/>
</dbReference>
<dbReference type="InterPro" id="IPR007345">
    <property type="entry name" value="Polysacch_pyruvyl_Trfase"/>
</dbReference>
<dbReference type="PANTHER" id="PTHR36836:SF1">
    <property type="entry name" value="COLANIC ACID BIOSYNTHESIS PROTEIN WCAK"/>
    <property type="match status" value="1"/>
</dbReference>
<dbReference type="RefSeq" id="WP_345688332.1">
    <property type="nucleotide sequence ID" value="NZ_BAABRO010000023.1"/>
</dbReference>
<keyword evidence="3" id="KW-1185">Reference proteome</keyword>
<feature type="domain" description="Polysaccharide pyruvyl transferase" evidence="1">
    <location>
        <begin position="15"/>
        <end position="347"/>
    </location>
</feature>
<sequence length="419" mass="46483">MANRILFVGNGSYKNLGCEAIVRGTLKILRANFGDDIHFDSGIYANEATLQSQLASESDAAVTHFGLKIAKPRCSFDWFADQLNRRVGTHFAGVHSPILARASSAMAGLELGGDNYSLDYGIPRHFLEMDRYMLTQGIPVFIWGASIGPFTDSPEFEQQIKKHLESLNGVFVRESFSKQYLNSIGVEENVRQVADPAFLLSPVAPKQKVQDMVRDQPIGVNLSPLVARKQLKLTKMPWELTESDLKPAIEFSVQFIRNLLQTTDSSIVLVPHVFSDHVGSDDLYFLNRVMNATSTEDQKRVKLIPPTLNAAESKWIIGKCRVFVGARTHSTIASIGSGVPTLSLGYSLKARGLNQDVFDSQDWCLPSSSLTLNGLLETIKRMLAEERHLRAHLSERIPKIRDASLAAGNFLKVILERGK</sequence>
<evidence type="ECO:0000259" key="1">
    <source>
        <dbReference type="Pfam" id="PF04230"/>
    </source>
</evidence>
<name>A0ABP9W1Q6_9BACT</name>
<protein>
    <recommendedName>
        <fullName evidence="1">Polysaccharide pyruvyl transferase domain-containing protein</fullName>
    </recommendedName>
</protein>
<gene>
    <name evidence="2" type="ORF">Rcae01_05933</name>
</gene>
<dbReference type="Pfam" id="PF04230">
    <property type="entry name" value="PS_pyruv_trans"/>
    <property type="match status" value="1"/>
</dbReference>
<reference evidence="2 3" key="1">
    <citation type="submission" date="2024-02" db="EMBL/GenBank/DDBJ databases">
        <title>Rhodopirellula caenicola NBRC 110016.</title>
        <authorList>
            <person name="Ichikawa N."/>
            <person name="Katano-Makiyama Y."/>
            <person name="Hidaka K."/>
        </authorList>
    </citation>
    <scope>NUCLEOTIDE SEQUENCE [LARGE SCALE GENOMIC DNA]</scope>
    <source>
        <strain evidence="2 3">NBRC 110016</strain>
    </source>
</reference>
<evidence type="ECO:0000313" key="2">
    <source>
        <dbReference type="EMBL" id="GAA5510425.1"/>
    </source>
</evidence>
<organism evidence="2 3">
    <name type="scientific">Novipirellula caenicola</name>
    <dbReference type="NCBI Taxonomy" id="1536901"/>
    <lineage>
        <taxon>Bacteria</taxon>
        <taxon>Pseudomonadati</taxon>
        <taxon>Planctomycetota</taxon>
        <taxon>Planctomycetia</taxon>
        <taxon>Pirellulales</taxon>
        <taxon>Pirellulaceae</taxon>
        <taxon>Novipirellula</taxon>
    </lineage>
</organism>